<keyword evidence="2" id="KW-1185">Reference proteome</keyword>
<dbReference type="OrthoDB" id="558503at2759"/>
<sequence length="224" mass="24495">MRARITTNRNASDAMPPHLQSNGWVSVNFLELVSMYLLGRHAWWQHNRRLWLLPVGSTLALDLLQLCKDLLHRFYPDQPLHLMAVDYVMRMHLHDPDAIYIHVGPFTPRSEERFSLGLLRRHIGGAGSGVKPRGVPSHIPALTWTNNVLDPAQEAVMERALDFMAAVVGEVRFTIANWALAAPVAVMAAGVDGGSGGGDGVDGDEEEGGEGAALVLALANQLRL</sequence>
<comment type="caution">
    <text evidence="1">The sequence shown here is derived from an EMBL/GenBank/DDBJ whole genome shotgun (WGS) entry which is preliminary data.</text>
</comment>
<dbReference type="EMBL" id="BRXU01000004">
    <property type="protein sequence ID" value="GLC51422.1"/>
    <property type="molecule type" value="Genomic_DNA"/>
</dbReference>
<dbReference type="AlphaFoldDB" id="A0A9W6BFU8"/>
<gene>
    <name evidence="1" type="primary">PLEST009551</name>
    <name evidence="1" type="ORF">PLESTB_000500700</name>
</gene>
<proteinExistence type="predicted"/>
<organism evidence="1 2">
    <name type="scientific">Pleodorina starrii</name>
    <dbReference type="NCBI Taxonomy" id="330485"/>
    <lineage>
        <taxon>Eukaryota</taxon>
        <taxon>Viridiplantae</taxon>
        <taxon>Chlorophyta</taxon>
        <taxon>core chlorophytes</taxon>
        <taxon>Chlorophyceae</taxon>
        <taxon>CS clade</taxon>
        <taxon>Chlamydomonadales</taxon>
        <taxon>Volvocaceae</taxon>
        <taxon>Pleodorina</taxon>
    </lineage>
</organism>
<protein>
    <submittedName>
        <fullName evidence="1">Uncharacterized protein</fullName>
    </submittedName>
</protein>
<reference evidence="1 2" key="1">
    <citation type="journal article" date="2023" name="Commun. Biol.">
        <title>Reorganization of the ancestral sex-determining regions during the evolution of trioecy in Pleodorina starrii.</title>
        <authorList>
            <person name="Takahashi K."/>
            <person name="Suzuki S."/>
            <person name="Kawai-Toyooka H."/>
            <person name="Yamamoto K."/>
            <person name="Hamaji T."/>
            <person name="Ootsuki R."/>
            <person name="Yamaguchi H."/>
            <person name="Kawachi M."/>
            <person name="Higashiyama T."/>
            <person name="Nozaki H."/>
        </authorList>
    </citation>
    <scope>NUCLEOTIDE SEQUENCE [LARGE SCALE GENOMIC DNA]</scope>
    <source>
        <strain evidence="1 2">NIES-4479</strain>
    </source>
</reference>
<evidence type="ECO:0000313" key="2">
    <source>
        <dbReference type="Proteomes" id="UP001165080"/>
    </source>
</evidence>
<name>A0A9W6BFU8_9CHLO</name>
<evidence type="ECO:0000313" key="1">
    <source>
        <dbReference type="EMBL" id="GLC51422.1"/>
    </source>
</evidence>
<dbReference type="Proteomes" id="UP001165080">
    <property type="component" value="Unassembled WGS sequence"/>
</dbReference>
<accession>A0A9W6BFU8</accession>